<dbReference type="OrthoDB" id="10388289at2759"/>
<evidence type="ECO:0000313" key="2">
    <source>
        <dbReference type="Proteomes" id="UP000444721"/>
    </source>
</evidence>
<dbReference type="GeneID" id="68117805"/>
<keyword evidence="2" id="KW-1185">Reference proteome</keyword>
<proteinExistence type="predicted"/>
<dbReference type="VEuPathDB" id="AmoebaDB:NfTy_013290"/>
<gene>
    <name evidence="1" type="ORF">FDP41_010590</name>
</gene>
<organism evidence="1 2">
    <name type="scientific">Naegleria fowleri</name>
    <name type="common">Brain eating amoeba</name>
    <dbReference type="NCBI Taxonomy" id="5763"/>
    <lineage>
        <taxon>Eukaryota</taxon>
        <taxon>Discoba</taxon>
        <taxon>Heterolobosea</taxon>
        <taxon>Tetramitia</taxon>
        <taxon>Eutetramitia</taxon>
        <taxon>Vahlkampfiidae</taxon>
        <taxon>Naegleria</taxon>
    </lineage>
</organism>
<dbReference type="RefSeq" id="XP_044568238.1">
    <property type="nucleotide sequence ID" value="XM_044700905.1"/>
</dbReference>
<dbReference type="VEuPathDB" id="AmoebaDB:FDP41_010590"/>
<name>A0A6A5CDU4_NAEFO</name>
<dbReference type="VEuPathDB" id="AmoebaDB:NF0117870"/>
<dbReference type="OMA" id="MIMEGEI"/>
<accession>A0A6A5CDU4</accession>
<comment type="caution">
    <text evidence="1">The sequence shown here is derived from an EMBL/GenBank/DDBJ whole genome shotgun (WGS) entry which is preliminary data.</text>
</comment>
<sequence>MLPQTPISNFDVHYHHANHHNYYNYTNYTNNNHCDMSSVPYSPVSPFDSRKYPLCQALGRIFNYESAITPEYLFPLFLEKAHDLVQGLCYQDFGNNSSKQQAAATLCKYQRDDFQGIDENIFESEIIPSLYELLEIHAFDIFSRGGTTCAEYNNFMTSTAGGMDSNDMASSMTMIYNIHPMPETIQQYVSSEPSDADLQHYSSSDDEIILSPPRHERGSIVVPFDVNDMDVLTRIFYHIIRTSRKLFIYLNIPTKSGKSSKFQDLDFTNLSLTLNHHPALRKGAALYLKKLKAIRNEWAHFNHKDAKISSDQMDKAFDYTQRIYKEYLTVSQTTKNKKGIEYAQKRIVSLLKLQKTYKDLKQKKKLTSKIVNMFYRNAEQGDLHSNASSSLVQVLKQIIQKIEQNPSSPEAKSIMNTFLLDYIPQSPKLFEQIKELRAHVLSQQQIEYEELDNKYQLLLEETNTAVKGLNASFLLDPRFIDTKSFFESVVIELQQAKDQRSVTFLNAFCLYLVKKALKQLREENVQISDSAIQEFLEKRSILNDERSFTMIMEGEIKPQCKRFRNFWMVLANGMYLCCNNNLQTAILNFAWCQSHLSDPTFLNYPRMKEPFEEIIRIFIEKCTFWLSFEINTTPNMTIHAVRVLIHSCLVCCQKYSNFNMSESYSMVVNTLSRVLKMQEIVSQLNDWDRSVLDALYFRNSSLDMSRVLQQDINVSSLDKKSRISIAEEARLCFQEAWDRLFA</sequence>
<dbReference type="Proteomes" id="UP000444721">
    <property type="component" value="Unassembled WGS sequence"/>
</dbReference>
<evidence type="ECO:0000313" key="1">
    <source>
        <dbReference type="EMBL" id="KAF0983525.1"/>
    </source>
</evidence>
<dbReference type="AlphaFoldDB" id="A0A6A5CDU4"/>
<reference evidence="1 2" key="1">
    <citation type="journal article" date="2019" name="Sci. Rep.">
        <title>Nanopore sequencing improves the draft genome of the human pathogenic amoeba Naegleria fowleri.</title>
        <authorList>
            <person name="Liechti N."/>
            <person name="Schurch N."/>
            <person name="Bruggmann R."/>
            <person name="Wittwer M."/>
        </authorList>
    </citation>
    <scope>NUCLEOTIDE SEQUENCE [LARGE SCALE GENOMIC DNA]</scope>
    <source>
        <strain evidence="1 2">ATCC 30894</strain>
    </source>
</reference>
<protein>
    <submittedName>
        <fullName evidence="1">Uncharacterized protein</fullName>
    </submittedName>
</protein>
<dbReference type="EMBL" id="VFQX01000006">
    <property type="protein sequence ID" value="KAF0983525.1"/>
    <property type="molecule type" value="Genomic_DNA"/>
</dbReference>